<dbReference type="RefSeq" id="WP_209642360.1">
    <property type="nucleotide sequence ID" value="NZ_JAGINW010000001.1"/>
</dbReference>
<keyword evidence="2" id="KW-1185">Reference proteome</keyword>
<reference evidence="1 2" key="1">
    <citation type="submission" date="2021-03" db="EMBL/GenBank/DDBJ databases">
        <title>Sequencing the genomes of 1000 actinobacteria strains.</title>
        <authorList>
            <person name="Klenk H.-P."/>
        </authorList>
    </citation>
    <scope>NUCLEOTIDE SEQUENCE [LARGE SCALE GENOMIC DNA]</scope>
    <source>
        <strain evidence="1 2">DSM 46670</strain>
    </source>
</reference>
<proteinExistence type="predicted"/>
<evidence type="ECO:0000313" key="1">
    <source>
        <dbReference type="EMBL" id="MBP2325118.1"/>
    </source>
</evidence>
<dbReference type="Proteomes" id="UP001519332">
    <property type="component" value="Unassembled WGS sequence"/>
</dbReference>
<name>A0ABS4TMG4_9PSEU</name>
<gene>
    <name evidence="1" type="ORF">JOF56_005503</name>
</gene>
<protein>
    <submittedName>
        <fullName evidence="1">Uncharacterized protein</fullName>
    </submittedName>
</protein>
<accession>A0ABS4TMG4</accession>
<comment type="caution">
    <text evidence="1">The sequence shown here is derived from an EMBL/GenBank/DDBJ whole genome shotgun (WGS) entry which is preliminary data.</text>
</comment>
<evidence type="ECO:0000313" key="2">
    <source>
        <dbReference type="Proteomes" id="UP001519332"/>
    </source>
</evidence>
<dbReference type="EMBL" id="JAGINW010000001">
    <property type="protein sequence ID" value="MBP2325118.1"/>
    <property type="molecule type" value="Genomic_DNA"/>
</dbReference>
<sequence>MINLVGYLFDGPRLLAGWVAPARPAVYAVLSEAAPNRFAVIYAGQSSSLDAEGFPFRHPQAHRWIARAGSKWKVHIACYDVPGGTSAHRGMIVNSLIAAYRPSCNRVNRGSPTLQGRG</sequence>
<organism evidence="1 2">
    <name type="scientific">Kibdelosporangium banguiense</name>
    <dbReference type="NCBI Taxonomy" id="1365924"/>
    <lineage>
        <taxon>Bacteria</taxon>
        <taxon>Bacillati</taxon>
        <taxon>Actinomycetota</taxon>
        <taxon>Actinomycetes</taxon>
        <taxon>Pseudonocardiales</taxon>
        <taxon>Pseudonocardiaceae</taxon>
        <taxon>Kibdelosporangium</taxon>
    </lineage>
</organism>